<dbReference type="GO" id="GO:0160206">
    <property type="term" value="F:tRNA (cytidine(32)/uridine(32)-2'-O)-methyltransferase activity"/>
    <property type="evidence" value="ECO:0007669"/>
    <property type="project" value="UniProtKB-EC"/>
</dbReference>
<comment type="catalytic activity">
    <reaction evidence="5">
        <text>cytidine(32) in tRNA + S-adenosyl-L-methionine = 2'-O-methylcytidine(32) in tRNA + S-adenosyl-L-homocysteine + H(+)</text>
        <dbReference type="Rhea" id="RHEA:42932"/>
        <dbReference type="Rhea" id="RHEA-COMP:10288"/>
        <dbReference type="Rhea" id="RHEA-COMP:10289"/>
        <dbReference type="ChEBI" id="CHEBI:15378"/>
        <dbReference type="ChEBI" id="CHEBI:57856"/>
        <dbReference type="ChEBI" id="CHEBI:59789"/>
        <dbReference type="ChEBI" id="CHEBI:74495"/>
        <dbReference type="ChEBI" id="CHEBI:82748"/>
        <dbReference type="EC" id="2.1.1.200"/>
    </reaction>
</comment>
<keyword evidence="8" id="KW-1185">Reference proteome</keyword>
<comment type="subcellular location">
    <subcellularLocation>
        <location evidence="5">Cytoplasm</location>
    </subcellularLocation>
</comment>
<dbReference type="PANTHER" id="PTHR42786">
    <property type="entry name" value="TRNA/RRNA METHYLTRANSFERASE"/>
    <property type="match status" value="1"/>
</dbReference>
<dbReference type="SUPFAM" id="SSF75217">
    <property type="entry name" value="alpha/beta knot"/>
    <property type="match status" value="1"/>
</dbReference>
<evidence type="ECO:0000256" key="2">
    <source>
        <dbReference type="ARBA" id="ARBA00022603"/>
    </source>
</evidence>
<dbReference type="InterPro" id="IPR029026">
    <property type="entry name" value="tRNA_m1G_MTases_N"/>
</dbReference>
<comment type="similarity">
    <text evidence="1">Belongs to the class IV-like SAM-binding methyltransferase superfamily. RNA methyltransferase TrmH family.</text>
</comment>
<evidence type="ECO:0000256" key="5">
    <source>
        <dbReference type="RuleBase" id="RU362024"/>
    </source>
</evidence>
<dbReference type="NCBIfam" id="NF011694">
    <property type="entry name" value="PRK15114.1"/>
    <property type="match status" value="1"/>
</dbReference>
<gene>
    <name evidence="5 7" type="primary">trmJ</name>
    <name evidence="7" type="ORF">ABUE30_07990</name>
</gene>
<sequence>MLNNVRVVLVGTSHSGNIGSAARAMKTMGISQLVLVTPDAEIDGKSVALAAGASDVLANVIIVDTLEEAIAPCELVIGTSARSRTLEWPLMSARQAGERVVKEGGQGQVAMVFGRERTGLTNDELKHCHYHVNVATNPDYSSLNLAMAVQILCYEVRMAYLDSPEPEMRAYPENQDMENFYSHFERVLHQIGFIVPKHPGKVMDKLRRMFNRIRMEQNELNTMRGILSAIERTARGETIQENDKVSKLD</sequence>
<dbReference type="Gene3D" id="1.10.8.590">
    <property type="match status" value="1"/>
</dbReference>
<dbReference type="CDD" id="cd18093">
    <property type="entry name" value="SpoU-like_TrmJ"/>
    <property type="match status" value="1"/>
</dbReference>
<dbReference type="Proteomes" id="UP001629953">
    <property type="component" value="Unassembled WGS sequence"/>
</dbReference>
<dbReference type="PANTHER" id="PTHR42786:SF2">
    <property type="entry name" value="TRNA (CYTIDINE_URIDINE-2'-O-)-METHYLTRANSFERASE TRMJ"/>
    <property type="match status" value="1"/>
</dbReference>
<proteinExistence type="inferred from homology"/>
<keyword evidence="4 5" id="KW-0949">S-adenosyl-L-methionine</keyword>
<dbReference type="Pfam" id="PF00588">
    <property type="entry name" value="SpoU_methylase"/>
    <property type="match status" value="1"/>
</dbReference>
<dbReference type="InterPro" id="IPR029028">
    <property type="entry name" value="Alpha/beta_knot_MTases"/>
</dbReference>
<protein>
    <recommendedName>
        <fullName evidence="5">tRNA (cytidine/uridine-2'-O-)-methyltransferase TrmJ</fullName>
        <ecNumber evidence="5">2.1.1.200</ecNumber>
    </recommendedName>
    <alternativeName>
        <fullName evidence="5">tRNA (cytidine(32)/uridine(32)-2'-O)-methyltransferase</fullName>
    </alternativeName>
    <alternativeName>
        <fullName evidence="5">tRNA Cm32/Um32 methyltransferase</fullName>
    </alternativeName>
</protein>
<keyword evidence="5" id="KW-0819">tRNA processing</keyword>
<comment type="catalytic activity">
    <reaction evidence="5">
        <text>uridine(32) in tRNA + S-adenosyl-L-methionine = 2'-O-methyluridine(32) in tRNA + S-adenosyl-L-homocysteine + H(+)</text>
        <dbReference type="Rhea" id="RHEA:42936"/>
        <dbReference type="Rhea" id="RHEA-COMP:10107"/>
        <dbReference type="Rhea" id="RHEA-COMP:10290"/>
        <dbReference type="ChEBI" id="CHEBI:15378"/>
        <dbReference type="ChEBI" id="CHEBI:57856"/>
        <dbReference type="ChEBI" id="CHEBI:59789"/>
        <dbReference type="ChEBI" id="CHEBI:65315"/>
        <dbReference type="ChEBI" id="CHEBI:74478"/>
        <dbReference type="EC" id="2.1.1.200"/>
    </reaction>
</comment>
<dbReference type="NCBIfam" id="TIGR00050">
    <property type="entry name" value="rRNA_methyl_1"/>
    <property type="match status" value="1"/>
</dbReference>
<evidence type="ECO:0000256" key="4">
    <source>
        <dbReference type="ARBA" id="ARBA00022691"/>
    </source>
</evidence>
<dbReference type="Gene3D" id="3.40.1280.10">
    <property type="match status" value="1"/>
</dbReference>
<reference evidence="7 8" key="1">
    <citation type="journal article" date="2013" name="Int. J. Syst. Evol. Microbiol.">
        <title>Celerinatantimonas yamalensis sp. nov., a cold-adapted diazotrophic bacterium from a cold permafrost brine.</title>
        <authorList>
            <person name="Shcherbakova V."/>
            <person name="Chuvilskaya N."/>
            <person name="Rivkina E."/>
            <person name="Demidov N."/>
            <person name="Uchaeva V."/>
            <person name="Suetin S."/>
            <person name="Suzina N."/>
            <person name="Gilichinsky D."/>
        </authorList>
    </citation>
    <scope>NUCLEOTIDE SEQUENCE [LARGE SCALE GENOMIC DNA]</scope>
    <source>
        <strain evidence="7 8">C7</strain>
    </source>
</reference>
<keyword evidence="2 5" id="KW-0489">Methyltransferase</keyword>
<dbReference type="InterPro" id="IPR004384">
    <property type="entry name" value="RNA_MeTrfase_TrmJ/LasT"/>
</dbReference>
<organism evidence="7 8">
    <name type="scientific">Celerinatantimonas yamalensis</name>
    <dbReference type="NCBI Taxonomy" id="559956"/>
    <lineage>
        <taxon>Bacteria</taxon>
        <taxon>Pseudomonadati</taxon>
        <taxon>Pseudomonadota</taxon>
        <taxon>Gammaproteobacteria</taxon>
        <taxon>Celerinatantimonadaceae</taxon>
        <taxon>Celerinatantimonas</taxon>
    </lineage>
</organism>
<keyword evidence="5" id="KW-0963">Cytoplasm</keyword>
<comment type="caution">
    <text evidence="7">The sequence shown here is derived from an EMBL/GenBank/DDBJ whole genome shotgun (WGS) entry which is preliminary data.</text>
</comment>
<dbReference type="PIRSF" id="PIRSF004808">
    <property type="entry name" value="LasT"/>
    <property type="match status" value="1"/>
</dbReference>
<dbReference type="InterPro" id="IPR001537">
    <property type="entry name" value="SpoU_MeTrfase"/>
</dbReference>
<feature type="domain" description="tRNA/rRNA methyltransferase SpoU type" evidence="6">
    <location>
        <begin position="5"/>
        <end position="154"/>
    </location>
</feature>
<comment type="subunit">
    <text evidence="5">Homodimer.</text>
</comment>
<comment type="function">
    <text evidence="5">Catalyzes the formation of 2'O-methylated cytidine (Cm32) or 2'O-methylated uridine (Um32) at position 32 in tRNA.</text>
</comment>
<evidence type="ECO:0000256" key="1">
    <source>
        <dbReference type="ARBA" id="ARBA00007228"/>
    </source>
</evidence>
<evidence type="ECO:0000259" key="6">
    <source>
        <dbReference type="Pfam" id="PF00588"/>
    </source>
</evidence>
<accession>A0ABW9G676</accession>
<keyword evidence="3 7" id="KW-0808">Transferase</keyword>
<dbReference type="EMBL" id="JBEQCT010000003">
    <property type="protein sequence ID" value="MFM2485002.1"/>
    <property type="molecule type" value="Genomic_DNA"/>
</dbReference>
<evidence type="ECO:0000313" key="7">
    <source>
        <dbReference type="EMBL" id="MFM2485002.1"/>
    </source>
</evidence>
<name>A0ABW9G676_9GAMM</name>
<evidence type="ECO:0000256" key="3">
    <source>
        <dbReference type="ARBA" id="ARBA00022679"/>
    </source>
</evidence>
<dbReference type="GO" id="GO:0032259">
    <property type="term" value="P:methylation"/>
    <property type="evidence" value="ECO:0007669"/>
    <property type="project" value="UniProtKB-KW"/>
</dbReference>
<dbReference type="RefSeq" id="WP_408623215.1">
    <property type="nucleotide sequence ID" value="NZ_JBEQCT010000003.1"/>
</dbReference>
<evidence type="ECO:0000313" key="8">
    <source>
        <dbReference type="Proteomes" id="UP001629953"/>
    </source>
</evidence>
<dbReference type="EC" id="2.1.1.200" evidence="5"/>